<evidence type="ECO:0000256" key="7">
    <source>
        <dbReference type="PIRSR" id="PIRSR016262-1"/>
    </source>
</evidence>
<dbReference type="NCBIfam" id="TIGR00214">
    <property type="entry name" value="lipB"/>
    <property type="match status" value="1"/>
</dbReference>
<feature type="binding site" evidence="5 8">
    <location>
        <begin position="66"/>
        <end position="73"/>
    </location>
    <ligand>
        <name>substrate</name>
    </ligand>
</feature>
<organism evidence="11 12">
    <name type="scientific">Geobacter soli</name>
    <dbReference type="NCBI Taxonomy" id="1510391"/>
    <lineage>
        <taxon>Bacteria</taxon>
        <taxon>Pseudomonadati</taxon>
        <taxon>Thermodesulfobacteriota</taxon>
        <taxon>Desulfuromonadia</taxon>
        <taxon>Geobacterales</taxon>
        <taxon>Geobacteraceae</taxon>
        <taxon>Geobacter</taxon>
    </lineage>
</organism>
<reference evidence="11 12" key="1">
    <citation type="submission" date="2015-01" db="EMBL/GenBank/DDBJ databases">
        <title>Genome sequence of the anaerobic bacterium Geobacter soli GSS01, a dissimilatory Fe(III) reducer from soil.</title>
        <authorList>
            <person name="Yang G."/>
            <person name="Zhou S."/>
        </authorList>
    </citation>
    <scope>NUCLEOTIDE SEQUENCE [LARGE SCALE GENOMIC DNA]</scope>
    <source>
        <strain evidence="11 12">GSS01</strain>
    </source>
</reference>
<feature type="site" description="Lowers pKa of active site Cys" evidence="5 9">
    <location>
        <position position="130"/>
    </location>
</feature>
<comment type="similarity">
    <text evidence="5 6">Belongs to the LipB family.</text>
</comment>
<dbReference type="PANTHER" id="PTHR10993:SF7">
    <property type="entry name" value="LIPOYLTRANSFERASE 2, MITOCHONDRIAL-RELATED"/>
    <property type="match status" value="1"/>
</dbReference>
<dbReference type="RefSeq" id="WP_039648136.1">
    <property type="nucleotide sequence ID" value="NZ_JXBL01000001.1"/>
</dbReference>
<evidence type="ECO:0000313" key="11">
    <source>
        <dbReference type="EMBL" id="KIE44127.1"/>
    </source>
</evidence>
<comment type="catalytic activity">
    <reaction evidence="5 6">
        <text>octanoyl-[ACP] + L-lysyl-[protein] = N(6)-octanoyl-L-lysyl-[protein] + holo-[ACP] + H(+)</text>
        <dbReference type="Rhea" id="RHEA:17665"/>
        <dbReference type="Rhea" id="RHEA-COMP:9636"/>
        <dbReference type="Rhea" id="RHEA-COMP:9685"/>
        <dbReference type="Rhea" id="RHEA-COMP:9752"/>
        <dbReference type="Rhea" id="RHEA-COMP:9928"/>
        <dbReference type="ChEBI" id="CHEBI:15378"/>
        <dbReference type="ChEBI" id="CHEBI:29969"/>
        <dbReference type="ChEBI" id="CHEBI:64479"/>
        <dbReference type="ChEBI" id="CHEBI:78463"/>
        <dbReference type="ChEBI" id="CHEBI:78809"/>
        <dbReference type="EC" id="2.3.1.181"/>
    </reaction>
</comment>
<comment type="caution">
    <text evidence="11">The sequence shown here is derived from an EMBL/GenBank/DDBJ whole genome shotgun (WGS) entry which is preliminary data.</text>
</comment>
<name>A0A0C1QSZ4_9BACT</name>
<feature type="binding site" evidence="5 8">
    <location>
        <begin position="133"/>
        <end position="135"/>
    </location>
    <ligand>
        <name>substrate</name>
    </ligand>
</feature>
<comment type="subcellular location">
    <subcellularLocation>
        <location evidence="5">Cytoplasm</location>
    </subcellularLocation>
</comment>
<dbReference type="EMBL" id="JXBL01000001">
    <property type="protein sequence ID" value="KIE44127.1"/>
    <property type="molecule type" value="Genomic_DNA"/>
</dbReference>
<evidence type="ECO:0000256" key="1">
    <source>
        <dbReference type="ARBA" id="ARBA00004821"/>
    </source>
</evidence>
<evidence type="ECO:0000256" key="2">
    <source>
        <dbReference type="ARBA" id="ARBA00022679"/>
    </source>
</evidence>
<dbReference type="AlphaFoldDB" id="A0A0C1QSZ4"/>
<dbReference type="GO" id="GO:0005737">
    <property type="term" value="C:cytoplasm"/>
    <property type="evidence" value="ECO:0007669"/>
    <property type="project" value="UniProtKB-SubCell"/>
</dbReference>
<gene>
    <name evidence="5" type="primary">lipB</name>
    <name evidence="11" type="ORF">SE37_03110</name>
</gene>
<evidence type="ECO:0000256" key="6">
    <source>
        <dbReference type="PIRNR" id="PIRNR016262"/>
    </source>
</evidence>
<dbReference type="InterPro" id="IPR004143">
    <property type="entry name" value="BPL_LPL_catalytic"/>
</dbReference>
<dbReference type="SUPFAM" id="SSF55681">
    <property type="entry name" value="Class II aaRS and biotin synthetases"/>
    <property type="match status" value="1"/>
</dbReference>
<protein>
    <recommendedName>
        <fullName evidence="5 6">Octanoyltransferase</fullName>
        <ecNumber evidence="5 6">2.3.1.181</ecNumber>
    </recommendedName>
    <alternativeName>
        <fullName evidence="5">Lipoate-protein ligase B</fullName>
    </alternativeName>
    <alternativeName>
        <fullName evidence="5">Lipoyl/octanoyl transferase</fullName>
    </alternativeName>
    <alternativeName>
        <fullName evidence="5">Octanoyl-[acyl-carrier-protein]-protein N-octanoyltransferase</fullName>
    </alternativeName>
</protein>
<comment type="miscellaneous">
    <text evidence="5">In the reaction, the free carboxyl group of octanoic acid is attached via an amide linkage to the epsilon-amino group of a specific lysine residue of lipoyl domains of lipoate-dependent enzymes.</text>
</comment>
<dbReference type="UniPathway" id="UPA00538">
    <property type="reaction ID" value="UER00592"/>
</dbReference>
<dbReference type="GO" id="GO:0033819">
    <property type="term" value="F:lipoyl(octanoyl) transferase activity"/>
    <property type="evidence" value="ECO:0007669"/>
    <property type="project" value="UniProtKB-EC"/>
</dbReference>
<comment type="pathway">
    <text evidence="1 5 6">Protein modification; protein lipoylation via endogenous pathway; protein N(6)-(lipoyl)lysine from octanoyl-[acyl-carrier-protein]: step 1/2.</text>
</comment>
<dbReference type="PROSITE" id="PS01313">
    <property type="entry name" value="LIPB"/>
    <property type="match status" value="1"/>
</dbReference>
<dbReference type="Gene3D" id="3.30.930.10">
    <property type="entry name" value="Bira Bifunctional Protein, Domain 2"/>
    <property type="match status" value="1"/>
</dbReference>
<evidence type="ECO:0000256" key="8">
    <source>
        <dbReference type="PIRSR" id="PIRSR016262-2"/>
    </source>
</evidence>
<accession>A0A0C1QSZ4</accession>
<dbReference type="EC" id="2.3.1.181" evidence="5 6"/>
<dbReference type="Proteomes" id="UP000031433">
    <property type="component" value="Unassembled WGS sequence"/>
</dbReference>
<dbReference type="PROSITE" id="PS51733">
    <property type="entry name" value="BPL_LPL_CATALYTIC"/>
    <property type="match status" value="1"/>
</dbReference>
<dbReference type="CDD" id="cd16444">
    <property type="entry name" value="LipB"/>
    <property type="match status" value="1"/>
</dbReference>
<evidence type="ECO:0000259" key="10">
    <source>
        <dbReference type="PROSITE" id="PS51733"/>
    </source>
</evidence>
<dbReference type="InterPro" id="IPR000544">
    <property type="entry name" value="Octanoyltransferase"/>
</dbReference>
<comment type="function">
    <text evidence="4 5 6">Catalyzes the transfer of endogenously produced octanoic acid from octanoyl-acyl-carrier-protein onto the lipoyl domains of lipoate-dependent enzymes. Lipoyl-ACP can also act as a substrate although octanoyl-ACP is likely to be the physiological substrate.</text>
</comment>
<evidence type="ECO:0000313" key="12">
    <source>
        <dbReference type="Proteomes" id="UP000031433"/>
    </source>
</evidence>
<dbReference type="NCBIfam" id="NF010925">
    <property type="entry name" value="PRK14345.1"/>
    <property type="match status" value="1"/>
</dbReference>
<dbReference type="GO" id="GO:0009249">
    <property type="term" value="P:protein lipoylation"/>
    <property type="evidence" value="ECO:0007669"/>
    <property type="project" value="InterPro"/>
</dbReference>
<evidence type="ECO:0000256" key="4">
    <source>
        <dbReference type="ARBA" id="ARBA00024732"/>
    </source>
</evidence>
<keyword evidence="5" id="KW-0963">Cytoplasm</keyword>
<dbReference type="PANTHER" id="PTHR10993">
    <property type="entry name" value="OCTANOYLTRANSFERASE"/>
    <property type="match status" value="1"/>
</dbReference>
<keyword evidence="12" id="KW-1185">Reference proteome</keyword>
<proteinExistence type="inferred from homology"/>
<evidence type="ECO:0000256" key="9">
    <source>
        <dbReference type="PIRSR" id="PIRSR016262-3"/>
    </source>
</evidence>
<dbReference type="HAMAP" id="MF_00013">
    <property type="entry name" value="LipB"/>
    <property type="match status" value="1"/>
</dbReference>
<evidence type="ECO:0000256" key="5">
    <source>
        <dbReference type="HAMAP-Rule" id="MF_00013"/>
    </source>
</evidence>
<dbReference type="PIRSF" id="PIRSF016262">
    <property type="entry name" value="LPLase"/>
    <property type="match status" value="1"/>
</dbReference>
<sequence>MKIVDLAAMEYAEAFALQERLVADVAAGRAEETLLLLEHPPVYTLGRGGGGESLPDPSVRPVEINRGGDVTWHGPGQLVGYPILDLGRRGRDLHRYLRFLEQALMAAAAAFEVAAWRVPGRTGIWTDGGKLASIGVGVRRWVTMHGFALNVCNDLAPFSRIHPCGIAGCPVTTLSREAGRAITVADAKAAVAAAFAGLPADALPEQPRDAAVHAAPCDEFHAPSTTSRRPPCPLTV</sequence>
<feature type="active site" description="Acyl-thioester intermediate" evidence="5 7">
    <location>
        <position position="164"/>
    </location>
</feature>
<dbReference type="InterPro" id="IPR020605">
    <property type="entry name" value="Octanoyltransferase_CS"/>
</dbReference>
<feature type="binding site" evidence="5 8">
    <location>
        <begin position="146"/>
        <end position="148"/>
    </location>
    <ligand>
        <name>substrate</name>
    </ligand>
</feature>
<dbReference type="Pfam" id="PF21948">
    <property type="entry name" value="LplA-B_cat"/>
    <property type="match status" value="1"/>
</dbReference>
<keyword evidence="2 5" id="KW-0808">Transferase</keyword>
<evidence type="ECO:0000256" key="3">
    <source>
        <dbReference type="ARBA" id="ARBA00023315"/>
    </source>
</evidence>
<feature type="domain" description="BPL/LPL catalytic" evidence="10">
    <location>
        <begin position="28"/>
        <end position="203"/>
    </location>
</feature>
<dbReference type="InterPro" id="IPR045864">
    <property type="entry name" value="aa-tRNA-synth_II/BPL/LPL"/>
</dbReference>
<keyword evidence="3 5" id="KW-0012">Acyltransferase</keyword>